<evidence type="ECO:0000313" key="3">
    <source>
        <dbReference type="Proteomes" id="UP000094527"/>
    </source>
</evidence>
<feature type="region of interest" description="Disordered" evidence="1">
    <location>
        <begin position="267"/>
        <end position="289"/>
    </location>
</feature>
<feature type="compositionally biased region" description="Basic and acidic residues" evidence="1">
    <location>
        <begin position="363"/>
        <end position="379"/>
    </location>
</feature>
<protein>
    <submittedName>
        <fullName evidence="2">Gamma-crystallin B</fullName>
    </submittedName>
</protein>
<name>A0A1D2MD24_ORCCI</name>
<proteinExistence type="predicted"/>
<dbReference type="InterPro" id="IPR011024">
    <property type="entry name" value="G_crystallin-like"/>
</dbReference>
<dbReference type="AlphaFoldDB" id="A0A1D2MD24"/>
<feature type="region of interest" description="Disordered" evidence="1">
    <location>
        <begin position="358"/>
        <end position="379"/>
    </location>
</feature>
<keyword evidence="3" id="KW-1185">Reference proteome</keyword>
<feature type="non-terminal residue" evidence="2">
    <location>
        <position position="379"/>
    </location>
</feature>
<dbReference type="EMBL" id="LJIJ01001749">
    <property type="protein sequence ID" value="ODM90907.1"/>
    <property type="molecule type" value="Genomic_DNA"/>
</dbReference>
<dbReference type="Proteomes" id="UP000094527">
    <property type="component" value="Unassembled WGS sequence"/>
</dbReference>
<organism evidence="2 3">
    <name type="scientific">Orchesella cincta</name>
    <name type="common">Springtail</name>
    <name type="synonym">Podura cincta</name>
    <dbReference type="NCBI Taxonomy" id="48709"/>
    <lineage>
        <taxon>Eukaryota</taxon>
        <taxon>Metazoa</taxon>
        <taxon>Ecdysozoa</taxon>
        <taxon>Arthropoda</taxon>
        <taxon>Hexapoda</taxon>
        <taxon>Collembola</taxon>
        <taxon>Entomobryomorpha</taxon>
        <taxon>Entomobryoidea</taxon>
        <taxon>Orchesellidae</taxon>
        <taxon>Orchesellinae</taxon>
        <taxon>Orchesella</taxon>
    </lineage>
</organism>
<dbReference type="SUPFAM" id="SSF49695">
    <property type="entry name" value="gamma-Crystallin-like"/>
    <property type="match status" value="1"/>
</dbReference>
<accession>A0A1D2MD24</accession>
<feature type="compositionally biased region" description="Polar residues" evidence="1">
    <location>
        <begin position="278"/>
        <end position="289"/>
    </location>
</feature>
<gene>
    <name evidence="2" type="ORF">Ocin01_15775</name>
</gene>
<evidence type="ECO:0000313" key="2">
    <source>
        <dbReference type="EMBL" id="ODM90907.1"/>
    </source>
</evidence>
<reference evidence="2 3" key="1">
    <citation type="journal article" date="2016" name="Genome Biol. Evol.">
        <title>Gene Family Evolution Reflects Adaptation to Soil Environmental Stressors in the Genome of the Collembolan Orchesella cincta.</title>
        <authorList>
            <person name="Faddeeva-Vakhrusheva A."/>
            <person name="Derks M.F."/>
            <person name="Anvar S.Y."/>
            <person name="Agamennone V."/>
            <person name="Suring W."/>
            <person name="Smit S."/>
            <person name="van Straalen N.M."/>
            <person name="Roelofs D."/>
        </authorList>
    </citation>
    <scope>NUCLEOTIDE SEQUENCE [LARGE SCALE GENOMIC DNA]</scope>
    <source>
        <tissue evidence="2">Mixed pool</tissue>
    </source>
</reference>
<comment type="caution">
    <text evidence="2">The sequence shown here is derived from an EMBL/GenBank/DDBJ whole genome shotgun (WGS) entry which is preliminary data.</text>
</comment>
<sequence length="379" mass="42796">MTWRHPNRYYVLQDGLRISFYCAKSLIFNASNRFAKHIFLTIIIASLTDLDRVVLSANCFGSPLEVRVLNSSKMTCDKTLCLFQFAILIFTVNRLGCEAAKVKFFERNDFQGYQHEETSSENCKNLPYDHQNLNGSIKTNGCIMVYPERDCYYSGFIIRGQQSILWTPQQNINGDNLFKYKVRSFKDCTPLQNSDNVGVDIYKKQNRKGEIVAVYRDMCKCHDLPSVLIGEFPSANLHGNCVKVYRKVDCKGKQWIKYGEHDTTDFRIENDDVEPESDSPTIPTGPQQATQLGKQTFTNDGNAELEEIFEVSKEVIEVSQTELSESLSLMASISTSISSETGSEVSIPAVGKVTQKITARSHRTSDADRVGEKEIECGS</sequence>
<evidence type="ECO:0000256" key="1">
    <source>
        <dbReference type="SAM" id="MobiDB-lite"/>
    </source>
</evidence>